<evidence type="ECO:0000256" key="14">
    <source>
        <dbReference type="HAMAP-Rule" id="MF_00046"/>
    </source>
</evidence>
<dbReference type="EMBL" id="FQUX01000011">
    <property type="protein sequence ID" value="SHG03500.1"/>
    <property type="molecule type" value="Genomic_DNA"/>
</dbReference>
<keyword evidence="11 14" id="KW-0131">Cell cycle</keyword>
<evidence type="ECO:0000313" key="19">
    <source>
        <dbReference type="Proteomes" id="UP000184406"/>
    </source>
</evidence>
<dbReference type="SUPFAM" id="SSF51984">
    <property type="entry name" value="MurCD N-terminal domain"/>
    <property type="match status" value="1"/>
</dbReference>
<dbReference type="Gene3D" id="3.90.190.20">
    <property type="entry name" value="Mur ligase, C-terminal domain"/>
    <property type="match status" value="1"/>
</dbReference>
<dbReference type="EC" id="6.3.2.8" evidence="3 14"/>
<feature type="binding site" evidence="14">
    <location>
        <begin position="119"/>
        <end position="125"/>
    </location>
    <ligand>
        <name>ATP</name>
        <dbReference type="ChEBI" id="CHEBI:30616"/>
    </ligand>
</feature>
<evidence type="ECO:0000256" key="4">
    <source>
        <dbReference type="ARBA" id="ARBA00022490"/>
    </source>
</evidence>
<keyword evidence="19" id="KW-1185">Reference proteome</keyword>
<evidence type="ECO:0000256" key="9">
    <source>
        <dbReference type="ARBA" id="ARBA00022960"/>
    </source>
</evidence>
<evidence type="ECO:0000256" key="5">
    <source>
        <dbReference type="ARBA" id="ARBA00022598"/>
    </source>
</evidence>
<evidence type="ECO:0000256" key="11">
    <source>
        <dbReference type="ARBA" id="ARBA00023306"/>
    </source>
</evidence>
<keyword evidence="10 14" id="KW-0573">Peptidoglycan synthesis</keyword>
<dbReference type="GO" id="GO:0051301">
    <property type="term" value="P:cell division"/>
    <property type="evidence" value="ECO:0007669"/>
    <property type="project" value="UniProtKB-KW"/>
</dbReference>
<evidence type="ECO:0000256" key="2">
    <source>
        <dbReference type="ARBA" id="ARBA00004752"/>
    </source>
</evidence>
<accession>A0A1M5GIC1</accession>
<gene>
    <name evidence="14" type="primary">murC</name>
    <name evidence="18" type="ORF">SAMN03080594_11177</name>
</gene>
<comment type="similarity">
    <text evidence="14">Belongs to the MurCDEF family.</text>
</comment>
<dbReference type="GO" id="GO:0008360">
    <property type="term" value="P:regulation of cell shape"/>
    <property type="evidence" value="ECO:0007669"/>
    <property type="project" value="UniProtKB-KW"/>
</dbReference>
<dbReference type="InterPro" id="IPR004101">
    <property type="entry name" value="Mur_ligase_C"/>
</dbReference>
<dbReference type="Pfam" id="PF02875">
    <property type="entry name" value="Mur_ligase_C"/>
    <property type="match status" value="1"/>
</dbReference>
<evidence type="ECO:0000256" key="3">
    <source>
        <dbReference type="ARBA" id="ARBA00012211"/>
    </source>
</evidence>
<keyword evidence="8 14" id="KW-0067">ATP-binding</keyword>
<dbReference type="GO" id="GO:0009252">
    <property type="term" value="P:peptidoglycan biosynthetic process"/>
    <property type="evidence" value="ECO:0007669"/>
    <property type="project" value="UniProtKB-UniRule"/>
</dbReference>
<sequence length="453" mass="50567">MGVKDIHNVYFIGIGGIGMSALARYFKFIGKNVAGYDKTETPLTLDLVDLGIQVHYDDDLQLVSKEYLDPDNTLVVYTPAVPKDHGEYNYFMAHGFQVKKRSEVLGLITRDTFCFAVAGTHGKTTTSCILAHLLKETGTPITAFLGGISEDFNSNFLLEGSEYSVVEADEFDRSFLQLSPNVACITSMDADHLDIYGNSEELQRSFRDFVKRIKPNGKLFVRNGLALEGTTYGIEDDSDYCIRNIRIDQGTYIFDLDSPEANLKSVRFNKPGRHNLLNGLVAYAMAIQAGSSPSSLAGALATFKGVQRRFSYQIKNPDFVFVDDYAHHPTEIDAAFQAVSEMHPGKNILAIFQPHLFSRTRDFVDEFARSLSNFPSLLLLDIYPAREKPIEGVNSQWLLDKITSPTKKLIEKSELISEILAQKPDVLITLGAGDIGLEVPKIKKELNFVQKRH</sequence>
<dbReference type="SUPFAM" id="SSF53244">
    <property type="entry name" value="MurD-like peptide ligases, peptide-binding domain"/>
    <property type="match status" value="1"/>
</dbReference>
<comment type="function">
    <text evidence="14">Cell wall formation.</text>
</comment>
<reference evidence="19" key="1">
    <citation type="submission" date="2016-11" db="EMBL/GenBank/DDBJ databases">
        <authorList>
            <person name="Varghese N."/>
            <person name="Submissions S."/>
        </authorList>
    </citation>
    <scope>NUCLEOTIDE SEQUENCE [LARGE SCALE GENOMIC DNA]</scope>
    <source>
        <strain evidence="19">DSM 17539</strain>
    </source>
</reference>
<keyword evidence="12 14" id="KW-0961">Cell wall biogenesis/degradation</keyword>
<evidence type="ECO:0000256" key="8">
    <source>
        <dbReference type="ARBA" id="ARBA00022840"/>
    </source>
</evidence>
<evidence type="ECO:0000256" key="12">
    <source>
        <dbReference type="ARBA" id="ARBA00023316"/>
    </source>
</evidence>
<feature type="domain" description="Mur ligase C-terminal" evidence="16">
    <location>
        <begin position="309"/>
        <end position="433"/>
    </location>
</feature>
<dbReference type="Pfam" id="PF01225">
    <property type="entry name" value="Mur_ligase"/>
    <property type="match status" value="1"/>
</dbReference>
<keyword evidence="7 14" id="KW-0547">Nucleotide-binding</keyword>
<feature type="domain" description="Mur ligase central" evidence="17">
    <location>
        <begin position="117"/>
        <end position="286"/>
    </location>
</feature>
<evidence type="ECO:0000256" key="10">
    <source>
        <dbReference type="ARBA" id="ARBA00022984"/>
    </source>
</evidence>
<dbReference type="Pfam" id="PF08245">
    <property type="entry name" value="Mur_ligase_M"/>
    <property type="match status" value="1"/>
</dbReference>
<evidence type="ECO:0000256" key="6">
    <source>
        <dbReference type="ARBA" id="ARBA00022618"/>
    </source>
</evidence>
<dbReference type="InterPro" id="IPR036565">
    <property type="entry name" value="Mur-like_cat_sf"/>
</dbReference>
<evidence type="ECO:0000259" key="17">
    <source>
        <dbReference type="Pfam" id="PF08245"/>
    </source>
</evidence>
<dbReference type="InterPro" id="IPR013221">
    <property type="entry name" value="Mur_ligase_cen"/>
</dbReference>
<dbReference type="UniPathway" id="UPA00219"/>
<dbReference type="Gene3D" id="3.40.50.720">
    <property type="entry name" value="NAD(P)-binding Rossmann-like Domain"/>
    <property type="match status" value="1"/>
</dbReference>
<dbReference type="InterPro" id="IPR036615">
    <property type="entry name" value="Mur_ligase_C_dom_sf"/>
</dbReference>
<dbReference type="GO" id="GO:0005737">
    <property type="term" value="C:cytoplasm"/>
    <property type="evidence" value="ECO:0007669"/>
    <property type="project" value="UniProtKB-SubCell"/>
</dbReference>
<organism evidence="18 19">
    <name type="scientific">Arenibacter palladensis</name>
    <dbReference type="NCBI Taxonomy" id="237373"/>
    <lineage>
        <taxon>Bacteria</taxon>
        <taxon>Pseudomonadati</taxon>
        <taxon>Bacteroidota</taxon>
        <taxon>Flavobacteriia</taxon>
        <taxon>Flavobacteriales</taxon>
        <taxon>Flavobacteriaceae</taxon>
        <taxon>Arenibacter</taxon>
    </lineage>
</organism>
<feature type="domain" description="Mur ligase N-terminal catalytic" evidence="15">
    <location>
        <begin position="9"/>
        <end position="110"/>
    </location>
</feature>
<dbReference type="InterPro" id="IPR050061">
    <property type="entry name" value="MurCDEF_pg_biosynth"/>
</dbReference>
<keyword evidence="9 14" id="KW-0133">Cell shape</keyword>
<dbReference type="Proteomes" id="UP000184406">
    <property type="component" value="Unassembled WGS sequence"/>
</dbReference>
<dbReference type="GO" id="GO:0008763">
    <property type="term" value="F:UDP-N-acetylmuramate-L-alanine ligase activity"/>
    <property type="evidence" value="ECO:0007669"/>
    <property type="project" value="UniProtKB-UniRule"/>
</dbReference>
<comment type="pathway">
    <text evidence="2 14">Cell wall biogenesis; peptidoglycan biosynthesis.</text>
</comment>
<evidence type="ECO:0000313" key="18">
    <source>
        <dbReference type="EMBL" id="SHG03500.1"/>
    </source>
</evidence>
<dbReference type="AlphaFoldDB" id="A0A1M5GIC1"/>
<name>A0A1M5GIC1_9FLAO</name>
<dbReference type="OrthoDB" id="9804126at2"/>
<dbReference type="RefSeq" id="WP_072865211.1">
    <property type="nucleotide sequence ID" value="NZ_FQUX01000011.1"/>
</dbReference>
<keyword evidence="5 14" id="KW-0436">Ligase</keyword>
<proteinExistence type="inferred from homology"/>
<evidence type="ECO:0000256" key="7">
    <source>
        <dbReference type="ARBA" id="ARBA00022741"/>
    </source>
</evidence>
<dbReference type="PANTHER" id="PTHR43445:SF3">
    <property type="entry name" value="UDP-N-ACETYLMURAMATE--L-ALANINE LIGASE"/>
    <property type="match status" value="1"/>
</dbReference>
<comment type="catalytic activity">
    <reaction evidence="13 14">
        <text>UDP-N-acetyl-alpha-D-muramate + L-alanine + ATP = UDP-N-acetyl-alpha-D-muramoyl-L-alanine + ADP + phosphate + H(+)</text>
        <dbReference type="Rhea" id="RHEA:23372"/>
        <dbReference type="ChEBI" id="CHEBI:15378"/>
        <dbReference type="ChEBI" id="CHEBI:30616"/>
        <dbReference type="ChEBI" id="CHEBI:43474"/>
        <dbReference type="ChEBI" id="CHEBI:57972"/>
        <dbReference type="ChEBI" id="CHEBI:70757"/>
        <dbReference type="ChEBI" id="CHEBI:83898"/>
        <dbReference type="ChEBI" id="CHEBI:456216"/>
        <dbReference type="EC" id="6.3.2.8"/>
    </reaction>
</comment>
<keyword evidence="4 14" id="KW-0963">Cytoplasm</keyword>
<evidence type="ECO:0000259" key="16">
    <source>
        <dbReference type="Pfam" id="PF02875"/>
    </source>
</evidence>
<dbReference type="GO" id="GO:0005524">
    <property type="term" value="F:ATP binding"/>
    <property type="evidence" value="ECO:0007669"/>
    <property type="project" value="UniProtKB-UniRule"/>
</dbReference>
<evidence type="ECO:0000256" key="1">
    <source>
        <dbReference type="ARBA" id="ARBA00004496"/>
    </source>
</evidence>
<evidence type="ECO:0000256" key="13">
    <source>
        <dbReference type="ARBA" id="ARBA00047833"/>
    </source>
</evidence>
<dbReference type="NCBIfam" id="TIGR01082">
    <property type="entry name" value="murC"/>
    <property type="match status" value="1"/>
</dbReference>
<dbReference type="SUPFAM" id="SSF53623">
    <property type="entry name" value="MurD-like peptide ligases, catalytic domain"/>
    <property type="match status" value="1"/>
</dbReference>
<comment type="subcellular location">
    <subcellularLocation>
        <location evidence="1 14">Cytoplasm</location>
    </subcellularLocation>
</comment>
<dbReference type="InterPro" id="IPR000713">
    <property type="entry name" value="Mur_ligase_N"/>
</dbReference>
<dbReference type="GO" id="GO:0071555">
    <property type="term" value="P:cell wall organization"/>
    <property type="evidence" value="ECO:0007669"/>
    <property type="project" value="UniProtKB-KW"/>
</dbReference>
<keyword evidence="6 14" id="KW-0132">Cell division</keyword>
<dbReference type="Gene3D" id="3.40.1190.10">
    <property type="entry name" value="Mur-like, catalytic domain"/>
    <property type="match status" value="1"/>
</dbReference>
<dbReference type="PANTHER" id="PTHR43445">
    <property type="entry name" value="UDP-N-ACETYLMURAMATE--L-ALANINE LIGASE-RELATED"/>
    <property type="match status" value="1"/>
</dbReference>
<evidence type="ECO:0000259" key="15">
    <source>
        <dbReference type="Pfam" id="PF01225"/>
    </source>
</evidence>
<protein>
    <recommendedName>
        <fullName evidence="3 14">UDP-N-acetylmuramate--L-alanine ligase</fullName>
        <ecNumber evidence="3 14">6.3.2.8</ecNumber>
    </recommendedName>
    <alternativeName>
        <fullName evidence="14">UDP-N-acetylmuramoyl-L-alanine synthetase</fullName>
    </alternativeName>
</protein>
<dbReference type="InterPro" id="IPR005758">
    <property type="entry name" value="UDP-N-AcMur_Ala_ligase_MurC"/>
</dbReference>
<dbReference type="HAMAP" id="MF_00046">
    <property type="entry name" value="MurC"/>
    <property type="match status" value="1"/>
</dbReference>